<feature type="compositionally biased region" description="Basic and acidic residues" evidence="1">
    <location>
        <begin position="83"/>
        <end position="95"/>
    </location>
</feature>
<feature type="compositionally biased region" description="Polar residues" evidence="1">
    <location>
        <begin position="66"/>
        <end position="82"/>
    </location>
</feature>
<dbReference type="KEGG" id="muo:115478881"/>
<evidence type="ECO:0000313" key="4">
    <source>
        <dbReference type="RefSeq" id="XP_030072386.1"/>
    </source>
</evidence>
<dbReference type="GO" id="GO:0016579">
    <property type="term" value="P:protein deubiquitination"/>
    <property type="evidence" value="ECO:0007669"/>
    <property type="project" value="InterPro"/>
</dbReference>
<name>A0A6P7Z6Z0_9AMPH</name>
<protein>
    <submittedName>
        <fullName evidence="4">Ubl carboxyl-terminal hydrolase 18-like</fullName>
    </submittedName>
</protein>
<feature type="domain" description="USP" evidence="2">
    <location>
        <begin position="202"/>
        <end position="514"/>
    </location>
</feature>
<dbReference type="GeneID" id="115478881"/>
<dbReference type="InterPro" id="IPR038765">
    <property type="entry name" value="Papain-like_cys_pep_sf"/>
</dbReference>
<dbReference type="AlphaFoldDB" id="A0A6P7Z6Z0"/>
<dbReference type="GO" id="GO:0004843">
    <property type="term" value="F:cysteine-type deubiquitinase activity"/>
    <property type="evidence" value="ECO:0007669"/>
    <property type="project" value="InterPro"/>
</dbReference>
<dbReference type="PANTHER" id="PTHR24006:SF796">
    <property type="entry name" value="UBL CARBOXYL-TERMINAL HYDROLASE 18-RELATED"/>
    <property type="match status" value="1"/>
</dbReference>
<feature type="compositionally biased region" description="Low complexity" evidence="1">
    <location>
        <begin position="130"/>
        <end position="153"/>
    </location>
</feature>
<dbReference type="GO" id="GO:0005829">
    <property type="term" value="C:cytosol"/>
    <property type="evidence" value="ECO:0007669"/>
    <property type="project" value="TreeGrafter"/>
</dbReference>
<keyword evidence="3" id="KW-1185">Reference proteome</keyword>
<sequence length="544" mass="62241">MRRFQQFLIKYCCCCCSHSPPPCRKRGEESRGQKRLLNERGDPASAESTIRNTNLDSYEGRRKHQAQVSEEQAINRSVGTDQKPQEKNPTQHDGSRQNFYTRERGRHGTGRTGLDGSGKHFQQPNKKRGSGSSRSDSQKSNTSKKSSETNSKQIGHFKSQNSREMEKYAPSNNSYKCKQQHGSRNISQQTKVENIFPDAGYIGLMNYGLNCCLNSLTQTLFRIEALQNLLQQHDNSGGLEDPEMNVPHQLHKLFCRMRNKNEGYVADSGLIMCLRNNGIQANEELDAEELLRHIFSALKTQLDHNSKSALSKLFTVSAENFLVFEPCGHSEVEQTRLLTIPLPVLQPNDLPYQSVEEALKVFFSIQFLENDSMVYCQKCKKTAKACQGCKVLDYSPIVCLHLKRFTLDYNTGRPKKLYHYMTFPQEIKFRSFHEQHADCPEKEQLHSLFSVVVHCGNASSGHYLVFIRNKIQDRWHRINDTSVVPVSWEDVEKSFGNKDNSSSETAYLLFYKCTHPIWERAQTLQEEICNLSTAAKGLYSMSYT</sequence>
<gene>
    <name evidence="4" type="primary">LOC115478881</name>
</gene>
<dbReference type="Gene3D" id="3.90.70.10">
    <property type="entry name" value="Cysteine proteinases"/>
    <property type="match status" value="1"/>
</dbReference>
<organism evidence="3 4">
    <name type="scientific">Microcaecilia unicolor</name>
    <dbReference type="NCBI Taxonomy" id="1415580"/>
    <lineage>
        <taxon>Eukaryota</taxon>
        <taxon>Metazoa</taxon>
        <taxon>Chordata</taxon>
        <taxon>Craniata</taxon>
        <taxon>Vertebrata</taxon>
        <taxon>Euteleostomi</taxon>
        <taxon>Amphibia</taxon>
        <taxon>Gymnophiona</taxon>
        <taxon>Siphonopidae</taxon>
        <taxon>Microcaecilia</taxon>
    </lineage>
</organism>
<feature type="compositionally biased region" description="Polar residues" evidence="1">
    <location>
        <begin position="170"/>
        <end position="189"/>
    </location>
</feature>
<dbReference type="RefSeq" id="XP_030072386.1">
    <property type="nucleotide sequence ID" value="XM_030216526.1"/>
</dbReference>
<feature type="compositionally biased region" description="Polar residues" evidence="1">
    <location>
        <begin position="46"/>
        <end position="56"/>
    </location>
</feature>
<dbReference type="Pfam" id="PF00443">
    <property type="entry name" value="UCH"/>
    <property type="match status" value="1"/>
</dbReference>
<dbReference type="InParanoid" id="A0A6P7Z6Z0"/>
<reference evidence="4" key="1">
    <citation type="submission" date="2025-08" db="UniProtKB">
        <authorList>
            <consortium name="RefSeq"/>
        </authorList>
    </citation>
    <scope>IDENTIFICATION</scope>
</reference>
<dbReference type="PANTHER" id="PTHR24006">
    <property type="entry name" value="UBIQUITIN CARBOXYL-TERMINAL HYDROLASE"/>
    <property type="match status" value="1"/>
</dbReference>
<dbReference type="GO" id="GO:0005634">
    <property type="term" value="C:nucleus"/>
    <property type="evidence" value="ECO:0007669"/>
    <property type="project" value="TreeGrafter"/>
</dbReference>
<feature type="region of interest" description="Disordered" evidence="1">
    <location>
        <begin position="22"/>
        <end position="189"/>
    </location>
</feature>
<evidence type="ECO:0000313" key="3">
    <source>
        <dbReference type="Proteomes" id="UP000515156"/>
    </source>
</evidence>
<dbReference type="PROSITE" id="PS50235">
    <property type="entry name" value="USP_3"/>
    <property type="match status" value="1"/>
</dbReference>
<dbReference type="InterPro" id="IPR001394">
    <property type="entry name" value="Peptidase_C19_UCH"/>
</dbReference>
<feature type="compositionally biased region" description="Basic and acidic residues" evidence="1">
    <location>
        <begin position="25"/>
        <end position="42"/>
    </location>
</feature>
<dbReference type="InterPro" id="IPR028889">
    <property type="entry name" value="USP"/>
</dbReference>
<evidence type="ECO:0000256" key="1">
    <source>
        <dbReference type="SAM" id="MobiDB-lite"/>
    </source>
</evidence>
<evidence type="ECO:0000259" key="2">
    <source>
        <dbReference type="PROSITE" id="PS50235"/>
    </source>
</evidence>
<dbReference type="SUPFAM" id="SSF54001">
    <property type="entry name" value="Cysteine proteinases"/>
    <property type="match status" value="1"/>
</dbReference>
<proteinExistence type="predicted"/>
<accession>A0A6P7Z6Z0</accession>
<dbReference type="OrthoDB" id="292964at2759"/>
<dbReference type="InterPro" id="IPR050164">
    <property type="entry name" value="Peptidase_C19"/>
</dbReference>
<dbReference type="Proteomes" id="UP000515156">
    <property type="component" value="Chromosome 10"/>
</dbReference>